<dbReference type="RefSeq" id="WP_354463172.1">
    <property type="nucleotide sequence ID" value="NZ_JBEWSZ010000002.1"/>
</dbReference>
<organism evidence="2 3">
    <name type="scientific">Mesorhizobium shangrilense</name>
    <dbReference type="NCBI Taxonomy" id="460060"/>
    <lineage>
        <taxon>Bacteria</taxon>
        <taxon>Pseudomonadati</taxon>
        <taxon>Pseudomonadota</taxon>
        <taxon>Alphaproteobacteria</taxon>
        <taxon>Hyphomicrobiales</taxon>
        <taxon>Phyllobacteriaceae</taxon>
        <taxon>Mesorhizobium</taxon>
    </lineage>
</organism>
<comment type="caution">
    <text evidence="2">The sequence shown here is derived from an EMBL/GenBank/DDBJ whole genome shotgun (WGS) entry which is preliminary data.</text>
</comment>
<evidence type="ECO:0000313" key="2">
    <source>
        <dbReference type="EMBL" id="MET2830543.1"/>
    </source>
</evidence>
<protein>
    <submittedName>
        <fullName evidence="2">Uncharacterized protein</fullName>
    </submittedName>
</protein>
<accession>A0ABV2DLD0</accession>
<feature type="compositionally biased region" description="Basic and acidic residues" evidence="1">
    <location>
        <begin position="84"/>
        <end position="95"/>
    </location>
</feature>
<dbReference type="EMBL" id="JBEWSZ010000002">
    <property type="protein sequence ID" value="MET2830543.1"/>
    <property type="molecule type" value="Genomic_DNA"/>
</dbReference>
<evidence type="ECO:0000313" key="3">
    <source>
        <dbReference type="Proteomes" id="UP001548832"/>
    </source>
</evidence>
<keyword evidence="3" id="KW-1185">Reference proteome</keyword>
<proteinExistence type="predicted"/>
<sequence>MKSEFSAARVHLERAYDALRGDDETSSKTREALDLLIEAVAAAEYSRPSATVIDLPIRAKNPSPPQIPQKSPAGLSPRGTLGGIREDREGKRSGR</sequence>
<reference evidence="2 3" key="1">
    <citation type="submission" date="2024-06" db="EMBL/GenBank/DDBJ databases">
        <authorList>
            <person name="Kim D.-U."/>
        </authorList>
    </citation>
    <scope>NUCLEOTIDE SEQUENCE [LARGE SCALE GENOMIC DNA]</scope>
    <source>
        <strain evidence="2 3">KACC15460</strain>
    </source>
</reference>
<evidence type="ECO:0000256" key="1">
    <source>
        <dbReference type="SAM" id="MobiDB-lite"/>
    </source>
</evidence>
<gene>
    <name evidence="2" type="ORF">ABVQ20_26510</name>
</gene>
<feature type="region of interest" description="Disordered" evidence="1">
    <location>
        <begin position="57"/>
        <end position="95"/>
    </location>
</feature>
<name>A0ABV2DLD0_9HYPH</name>
<dbReference type="Proteomes" id="UP001548832">
    <property type="component" value="Unassembled WGS sequence"/>
</dbReference>